<keyword evidence="3" id="KW-1185">Reference proteome</keyword>
<dbReference type="Proteomes" id="UP000527355">
    <property type="component" value="Unassembled WGS sequence"/>
</dbReference>
<sequence>MGRHGGAEPGPGAGGPGGAGPQCPDASPLGRPPHLPGVLPSCLPGRGHPPPGPAHPPLGPSALQPTHPPSRWAPTEPGADARPSSVWPPARPSQMPPSPRPPERLCPAWDPTPISPGQPQPPSGPLWSPRVLLAPPHLEGPCCPGLCGLMVTGHSLGAGVGVEAGGCRGLSQHLLGFKKPGKGAVRKLIKRLEEKYEFGRHFGGARGGLVLVTKFPESGPKALHPVVCPTAKQICVSKVRPGEQEKMTRTGATALSALAQAVTCRSSARLTPRLISLLMSFLQV</sequence>
<gene>
    <name evidence="2" type="ORF">mMyoMyo1_011557</name>
</gene>
<feature type="compositionally biased region" description="Gly residues" evidence="1">
    <location>
        <begin position="7"/>
        <end position="20"/>
    </location>
</feature>
<feature type="compositionally biased region" description="Pro residues" evidence="1">
    <location>
        <begin position="89"/>
        <end position="100"/>
    </location>
</feature>
<feature type="compositionally biased region" description="Pro residues" evidence="1">
    <location>
        <begin position="113"/>
        <end position="124"/>
    </location>
</feature>
<evidence type="ECO:0000313" key="2">
    <source>
        <dbReference type="EMBL" id="KAF6267574.1"/>
    </source>
</evidence>
<name>A0A7J7QUH7_MYOMY</name>
<comment type="caution">
    <text evidence="2">The sequence shown here is derived from an EMBL/GenBank/DDBJ whole genome shotgun (WGS) entry which is preliminary data.</text>
</comment>
<accession>A0A7J7QUH7</accession>
<organism evidence="2 3">
    <name type="scientific">Myotis myotis</name>
    <name type="common">Greater mouse-eared bat</name>
    <name type="synonym">Vespertilio myotis</name>
    <dbReference type="NCBI Taxonomy" id="51298"/>
    <lineage>
        <taxon>Eukaryota</taxon>
        <taxon>Metazoa</taxon>
        <taxon>Chordata</taxon>
        <taxon>Craniata</taxon>
        <taxon>Vertebrata</taxon>
        <taxon>Euteleostomi</taxon>
        <taxon>Mammalia</taxon>
        <taxon>Eutheria</taxon>
        <taxon>Laurasiatheria</taxon>
        <taxon>Chiroptera</taxon>
        <taxon>Yangochiroptera</taxon>
        <taxon>Vespertilionidae</taxon>
        <taxon>Myotis</taxon>
    </lineage>
</organism>
<dbReference type="EMBL" id="JABWUV010000054">
    <property type="protein sequence ID" value="KAF6267574.1"/>
    <property type="molecule type" value="Genomic_DNA"/>
</dbReference>
<evidence type="ECO:0000256" key="1">
    <source>
        <dbReference type="SAM" id="MobiDB-lite"/>
    </source>
</evidence>
<feature type="compositionally biased region" description="Pro residues" evidence="1">
    <location>
        <begin position="47"/>
        <end position="59"/>
    </location>
</feature>
<proteinExistence type="predicted"/>
<dbReference type="AlphaFoldDB" id="A0A7J7QUH7"/>
<reference evidence="2 3" key="1">
    <citation type="journal article" date="2020" name="Nature">
        <title>Six reference-quality genomes reveal evolution of bat adaptations.</title>
        <authorList>
            <person name="Jebb D."/>
            <person name="Huang Z."/>
            <person name="Pippel M."/>
            <person name="Hughes G.M."/>
            <person name="Lavrichenko K."/>
            <person name="Devanna P."/>
            <person name="Winkler S."/>
            <person name="Jermiin L.S."/>
            <person name="Skirmuntt E.C."/>
            <person name="Katzourakis A."/>
            <person name="Burkitt-Gray L."/>
            <person name="Ray D.A."/>
            <person name="Sullivan K.A.M."/>
            <person name="Roscito J.G."/>
            <person name="Kirilenko B.M."/>
            <person name="Davalos L.M."/>
            <person name="Corthals A.P."/>
            <person name="Power M.L."/>
            <person name="Jones G."/>
            <person name="Ransome R.D."/>
            <person name="Dechmann D.K.N."/>
            <person name="Locatelli A.G."/>
            <person name="Puechmaille S.J."/>
            <person name="Fedrigo O."/>
            <person name="Jarvis E.D."/>
            <person name="Hiller M."/>
            <person name="Vernes S.C."/>
            <person name="Myers E.W."/>
            <person name="Teeling E.C."/>
        </authorList>
    </citation>
    <scope>NUCLEOTIDE SEQUENCE [LARGE SCALE GENOMIC DNA]</scope>
    <source>
        <strain evidence="2">MMyoMyo1</strain>
        <tissue evidence="2">Flight muscle</tissue>
    </source>
</reference>
<evidence type="ECO:0000313" key="3">
    <source>
        <dbReference type="Proteomes" id="UP000527355"/>
    </source>
</evidence>
<protein>
    <submittedName>
        <fullName evidence="2">Uncharacterized protein</fullName>
    </submittedName>
</protein>
<feature type="region of interest" description="Disordered" evidence="1">
    <location>
        <begin position="1"/>
        <end position="128"/>
    </location>
</feature>